<organism evidence="1 2">
    <name type="scientific">Cohnella suwonensis</name>
    <dbReference type="NCBI Taxonomy" id="696072"/>
    <lineage>
        <taxon>Bacteria</taxon>
        <taxon>Bacillati</taxon>
        <taxon>Bacillota</taxon>
        <taxon>Bacilli</taxon>
        <taxon>Bacillales</taxon>
        <taxon>Paenibacillaceae</taxon>
        <taxon>Cohnella</taxon>
    </lineage>
</organism>
<name>A0ABW0LXI5_9BACL</name>
<sequence>MITPEYFYGMKHDPNDPNPFLAVFLDRSIPFDESAKAAFLKDSSTKSRQFLLPLLRPFARLSIILIKLLRTVLPNAFASSRALHRILYRSLRTFVTPEANTMILRHFTLGSEILQFIRDNVPGVDVKLNPLRPYKLEAVKDDLFLIHDINIYNFIINLNKELQAKGLNIAYRDEPNMDAITVGPQPIEAMPNRWTNKIDLLTAIECFTPVYQLFLTDNDFWRASNSLQLDEIIGIYASTIVNEPQRLALVNNKHPMVPMHTLQAGYRLVLHGLATEQLHAMLVQKKLAMGKRAAST</sequence>
<dbReference type="InterPro" id="IPR054268">
    <property type="entry name" value="DUF6999"/>
</dbReference>
<comment type="caution">
    <text evidence="1">The sequence shown here is derived from an EMBL/GenBank/DDBJ whole genome shotgun (WGS) entry which is preliminary data.</text>
</comment>
<keyword evidence="2" id="KW-1185">Reference proteome</keyword>
<accession>A0ABW0LXI5</accession>
<dbReference type="RefSeq" id="WP_209749726.1">
    <property type="nucleotide sequence ID" value="NZ_JBHSMH010000066.1"/>
</dbReference>
<dbReference type="EMBL" id="JBHSMH010000066">
    <property type="protein sequence ID" value="MFC5470499.1"/>
    <property type="molecule type" value="Genomic_DNA"/>
</dbReference>
<dbReference type="Proteomes" id="UP001596105">
    <property type="component" value="Unassembled WGS sequence"/>
</dbReference>
<evidence type="ECO:0000313" key="1">
    <source>
        <dbReference type="EMBL" id="MFC5470499.1"/>
    </source>
</evidence>
<dbReference type="Pfam" id="PF22523">
    <property type="entry name" value="DUF6999"/>
    <property type="match status" value="1"/>
</dbReference>
<proteinExistence type="predicted"/>
<evidence type="ECO:0000313" key="2">
    <source>
        <dbReference type="Proteomes" id="UP001596105"/>
    </source>
</evidence>
<reference evidence="2" key="1">
    <citation type="journal article" date="2019" name="Int. J. Syst. Evol. Microbiol.">
        <title>The Global Catalogue of Microorganisms (GCM) 10K type strain sequencing project: providing services to taxonomists for standard genome sequencing and annotation.</title>
        <authorList>
            <consortium name="The Broad Institute Genomics Platform"/>
            <consortium name="The Broad Institute Genome Sequencing Center for Infectious Disease"/>
            <person name="Wu L."/>
            <person name="Ma J."/>
        </authorList>
    </citation>
    <scope>NUCLEOTIDE SEQUENCE [LARGE SCALE GENOMIC DNA]</scope>
    <source>
        <strain evidence="2">CCUG 57113</strain>
    </source>
</reference>
<protein>
    <submittedName>
        <fullName evidence="1">DUF6999 family protein</fullName>
    </submittedName>
</protein>
<gene>
    <name evidence="1" type="ORF">ACFPPD_17540</name>
</gene>